<evidence type="ECO:0000256" key="3">
    <source>
        <dbReference type="ARBA" id="ARBA00022723"/>
    </source>
</evidence>
<evidence type="ECO:0000256" key="2">
    <source>
        <dbReference type="ARBA" id="ARBA00022679"/>
    </source>
</evidence>
<dbReference type="InterPro" id="IPR050748">
    <property type="entry name" value="Glycosyltrans_8_dom-fam"/>
</dbReference>
<dbReference type="Proteomes" id="UP000283616">
    <property type="component" value="Unassembled WGS sequence"/>
</dbReference>
<reference evidence="4 5" key="1">
    <citation type="submission" date="2018-08" db="EMBL/GenBank/DDBJ databases">
        <title>A genome reference for cultivated species of the human gut microbiota.</title>
        <authorList>
            <person name="Zou Y."/>
            <person name="Xue W."/>
            <person name="Luo G."/>
        </authorList>
    </citation>
    <scope>NUCLEOTIDE SEQUENCE [LARGE SCALE GENOMIC DNA]</scope>
    <source>
        <strain evidence="4 5">AF37-12</strain>
    </source>
</reference>
<evidence type="ECO:0000313" key="4">
    <source>
        <dbReference type="EMBL" id="RHL59231.1"/>
    </source>
</evidence>
<sequence>MVNMIPIVFAFDNRLTMPAAVCIYSLLFNAKPQTIYDIFILYPQNENLDTRDIDKVTNQFDRHRIRFCGISNLFDSSFEVRDITVVTYFRLLIPEVVLEYEKVIYSDVDVIFQDDLSDIYCKTNLNGMYLGAVNSLSHIVPNMHKYYTRIGLNPRKIFYAGNLIINSKELLKDGMIDRFRSMARRKFLFQDMDILNITCCDKVYFLGPEFCVTNYFCQYALTNRKVLLDFWTESEILNAFKKGIIHYNGQKPWKGYCVNFDIWWEYYRKSPAFEEKYYFDFFYRKLDEFDTLTLWKRIKILLRYFVCGKKKF</sequence>
<dbReference type="GO" id="GO:0016757">
    <property type="term" value="F:glycosyltransferase activity"/>
    <property type="evidence" value="ECO:0007669"/>
    <property type="project" value="UniProtKB-KW"/>
</dbReference>
<keyword evidence="2 4" id="KW-0808">Transferase</keyword>
<dbReference type="EMBL" id="QROV01000011">
    <property type="protein sequence ID" value="RHL59231.1"/>
    <property type="molecule type" value="Genomic_DNA"/>
</dbReference>
<protein>
    <submittedName>
        <fullName evidence="4">Glycosyltransferase family 8 protein</fullName>
    </submittedName>
</protein>
<dbReference type="PANTHER" id="PTHR13778">
    <property type="entry name" value="GLYCOSYLTRANSFERASE 8 DOMAIN-CONTAINING PROTEIN"/>
    <property type="match status" value="1"/>
</dbReference>
<dbReference type="AlphaFoldDB" id="A0A415M0U0"/>
<evidence type="ECO:0000313" key="5">
    <source>
        <dbReference type="Proteomes" id="UP000283616"/>
    </source>
</evidence>
<dbReference type="GO" id="GO:0046872">
    <property type="term" value="F:metal ion binding"/>
    <property type="evidence" value="ECO:0007669"/>
    <property type="project" value="UniProtKB-KW"/>
</dbReference>
<keyword evidence="1" id="KW-0328">Glycosyltransferase</keyword>
<evidence type="ECO:0000256" key="1">
    <source>
        <dbReference type="ARBA" id="ARBA00022676"/>
    </source>
</evidence>
<dbReference type="InterPro" id="IPR002495">
    <property type="entry name" value="Glyco_trans_8"/>
</dbReference>
<dbReference type="Pfam" id="PF01501">
    <property type="entry name" value="Glyco_transf_8"/>
    <property type="match status" value="1"/>
</dbReference>
<dbReference type="Gene3D" id="3.90.550.10">
    <property type="entry name" value="Spore Coat Polysaccharide Biosynthesis Protein SpsA, Chain A"/>
    <property type="match status" value="1"/>
</dbReference>
<name>A0A415M0U0_BACT4</name>
<dbReference type="SUPFAM" id="SSF53448">
    <property type="entry name" value="Nucleotide-diphospho-sugar transferases"/>
    <property type="match status" value="1"/>
</dbReference>
<keyword evidence="3" id="KW-0479">Metal-binding</keyword>
<comment type="caution">
    <text evidence="4">The sequence shown here is derived from an EMBL/GenBank/DDBJ whole genome shotgun (WGS) entry which is preliminary data.</text>
</comment>
<gene>
    <name evidence="4" type="ORF">DW011_11640</name>
</gene>
<organism evidence="4 5">
    <name type="scientific">Bacteroides thetaiotaomicron</name>
    <dbReference type="NCBI Taxonomy" id="818"/>
    <lineage>
        <taxon>Bacteria</taxon>
        <taxon>Pseudomonadati</taxon>
        <taxon>Bacteroidota</taxon>
        <taxon>Bacteroidia</taxon>
        <taxon>Bacteroidales</taxon>
        <taxon>Bacteroidaceae</taxon>
        <taxon>Bacteroides</taxon>
    </lineage>
</organism>
<accession>A0A415M0U0</accession>
<dbReference type="PANTHER" id="PTHR13778:SF47">
    <property type="entry name" value="LIPOPOLYSACCHARIDE 1,3-GALACTOSYLTRANSFERASE"/>
    <property type="match status" value="1"/>
</dbReference>
<proteinExistence type="predicted"/>
<dbReference type="InterPro" id="IPR029044">
    <property type="entry name" value="Nucleotide-diphossugar_trans"/>
</dbReference>